<evidence type="ECO:0000313" key="1">
    <source>
        <dbReference type="EMBL" id="KAF2019518.1"/>
    </source>
</evidence>
<evidence type="ECO:0000313" key="2">
    <source>
        <dbReference type="Proteomes" id="UP000799778"/>
    </source>
</evidence>
<organism evidence="1 2">
    <name type="scientific">Aaosphaeria arxii CBS 175.79</name>
    <dbReference type="NCBI Taxonomy" id="1450172"/>
    <lineage>
        <taxon>Eukaryota</taxon>
        <taxon>Fungi</taxon>
        <taxon>Dikarya</taxon>
        <taxon>Ascomycota</taxon>
        <taxon>Pezizomycotina</taxon>
        <taxon>Dothideomycetes</taxon>
        <taxon>Pleosporomycetidae</taxon>
        <taxon>Pleosporales</taxon>
        <taxon>Pleosporales incertae sedis</taxon>
        <taxon>Aaosphaeria</taxon>
    </lineage>
</organism>
<proteinExistence type="predicted"/>
<reference evidence="1" key="1">
    <citation type="journal article" date="2020" name="Stud. Mycol.">
        <title>101 Dothideomycetes genomes: a test case for predicting lifestyles and emergence of pathogens.</title>
        <authorList>
            <person name="Haridas S."/>
            <person name="Albert R."/>
            <person name="Binder M."/>
            <person name="Bloem J."/>
            <person name="Labutti K."/>
            <person name="Salamov A."/>
            <person name="Andreopoulos B."/>
            <person name="Baker S."/>
            <person name="Barry K."/>
            <person name="Bills G."/>
            <person name="Bluhm B."/>
            <person name="Cannon C."/>
            <person name="Castanera R."/>
            <person name="Culley D."/>
            <person name="Daum C."/>
            <person name="Ezra D."/>
            <person name="Gonzalez J."/>
            <person name="Henrissat B."/>
            <person name="Kuo A."/>
            <person name="Liang C."/>
            <person name="Lipzen A."/>
            <person name="Lutzoni F."/>
            <person name="Magnuson J."/>
            <person name="Mondo S."/>
            <person name="Nolan M."/>
            <person name="Ohm R."/>
            <person name="Pangilinan J."/>
            <person name="Park H.-J."/>
            <person name="Ramirez L."/>
            <person name="Alfaro M."/>
            <person name="Sun H."/>
            <person name="Tritt A."/>
            <person name="Yoshinaga Y."/>
            <person name="Zwiers L.-H."/>
            <person name="Turgeon B."/>
            <person name="Goodwin S."/>
            <person name="Spatafora J."/>
            <person name="Crous P."/>
            <person name="Grigoriev I."/>
        </authorList>
    </citation>
    <scope>NUCLEOTIDE SEQUENCE</scope>
    <source>
        <strain evidence="1">CBS 175.79</strain>
    </source>
</reference>
<dbReference type="AlphaFoldDB" id="A0A6A5Y1Z4"/>
<protein>
    <submittedName>
        <fullName evidence="1">Uncharacterized protein</fullName>
    </submittedName>
</protein>
<dbReference type="Proteomes" id="UP000799778">
    <property type="component" value="Unassembled WGS sequence"/>
</dbReference>
<gene>
    <name evidence="1" type="ORF">BU24DRAFT_406183</name>
</gene>
<name>A0A6A5Y1Z4_9PLEO</name>
<accession>A0A6A5Y1Z4</accession>
<dbReference type="EMBL" id="ML978067">
    <property type="protein sequence ID" value="KAF2019518.1"/>
    <property type="molecule type" value="Genomic_DNA"/>
</dbReference>
<dbReference type="GeneID" id="54283147"/>
<dbReference type="OrthoDB" id="3686512at2759"/>
<keyword evidence="2" id="KW-1185">Reference proteome</keyword>
<dbReference type="RefSeq" id="XP_033387857.1">
    <property type="nucleotide sequence ID" value="XM_033525750.1"/>
</dbReference>
<sequence>MSCPQPYDLRAASCPADLVLSKEECSHYHTYQRQCREPQELRVINYAKDYRAFQDYYSNKVNSRRALSRFAGFVEMGIFANKKAAKCKHPLHPVATKVDDYCPVCQVRMCLDFLDLIQQAWSWLGGPYQPVCWIPKNAKEQRDRTSYDRLGSAWRKAKLELLGTVDQLRDKMVTEQAVEDKSLDAYIYEPFSAKRALELSEQGWTDPTPYMTDQEILEWYNGNLFIMTNFRVASRLSGKKVHFTDDTNFDSGRGRCSIFRRGHSDYKPGKYACPDKKNYLNTSMYGVNDFNSQQLKTIAGSTYELNHGRPKTQGKYVVGPLVGCHKQEYKICEAAKASQKRIPDIWKACFTEADALYIAFNEDGKIEIVFPIETHKGVFNWIPDGRRPSRWTNRMD</sequence>